<keyword evidence="2" id="KW-0812">Transmembrane</keyword>
<reference evidence="3" key="1">
    <citation type="journal article" date="2020" name="Stud. Mycol.">
        <title>101 Dothideomycetes genomes: a test case for predicting lifestyles and emergence of pathogens.</title>
        <authorList>
            <person name="Haridas S."/>
            <person name="Albert R."/>
            <person name="Binder M."/>
            <person name="Bloem J."/>
            <person name="Labutti K."/>
            <person name="Salamov A."/>
            <person name="Andreopoulos B."/>
            <person name="Baker S."/>
            <person name="Barry K."/>
            <person name="Bills G."/>
            <person name="Bluhm B."/>
            <person name="Cannon C."/>
            <person name="Castanera R."/>
            <person name="Culley D."/>
            <person name="Daum C."/>
            <person name="Ezra D."/>
            <person name="Gonzalez J."/>
            <person name="Henrissat B."/>
            <person name="Kuo A."/>
            <person name="Liang C."/>
            <person name="Lipzen A."/>
            <person name="Lutzoni F."/>
            <person name="Magnuson J."/>
            <person name="Mondo S."/>
            <person name="Nolan M."/>
            <person name="Ohm R."/>
            <person name="Pangilinan J."/>
            <person name="Park H.-J."/>
            <person name="Ramirez L."/>
            <person name="Alfaro M."/>
            <person name="Sun H."/>
            <person name="Tritt A."/>
            <person name="Yoshinaga Y."/>
            <person name="Zwiers L.-H."/>
            <person name="Turgeon B."/>
            <person name="Goodwin S."/>
            <person name="Spatafora J."/>
            <person name="Crous P."/>
            <person name="Grigoriev I."/>
        </authorList>
    </citation>
    <scope>NUCLEOTIDE SEQUENCE</scope>
    <source>
        <strain evidence="3">CBS 122367</strain>
    </source>
</reference>
<evidence type="ECO:0000313" key="3">
    <source>
        <dbReference type="EMBL" id="KAF2677917.1"/>
    </source>
</evidence>
<organism evidence="3 4">
    <name type="scientific">Lentithecium fluviatile CBS 122367</name>
    <dbReference type="NCBI Taxonomy" id="1168545"/>
    <lineage>
        <taxon>Eukaryota</taxon>
        <taxon>Fungi</taxon>
        <taxon>Dikarya</taxon>
        <taxon>Ascomycota</taxon>
        <taxon>Pezizomycotina</taxon>
        <taxon>Dothideomycetes</taxon>
        <taxon>Pleosporomycetidae</taxon>
        <taxon>Pleosporales</taxon>
        <taxon>Massarineae</taxon>
        <taxon>Lentitheciaceae</taxon>
        <taxon>Lentithecium</taxon>
    </lineage>
</organism>
<name>A0A6G1II52_9PLEO</name>
<proteinExistence type="predicted"/>
<keyword evidence="2" id="KW-0472">Membrane</keyword>
<dbReference type="Proteomes" id="UP000799291">
    <property type="component" value="Unassembled WGS sequence"/>
</dbReference>
<keyword evidence="2" id="KW-1133">Transmembrane helix</keyword>
<dbReference type="AlphaFoldDB" id="A0A6G1II52"/>
<gene>
    <name evidence="3" type="ORF">K458DRAFT_145762</name>
</gene>
<feature type="transmembrane region" description="Helical" evidence="2">
    <location>
        <begin position="80"/>
        <end position="102"/>
    </location>
</feature>
<evidence type="ECO:0000313" key="4">
    <source>
        <dbReference type="Proteomes" id="UP000799291"/>
    </source>
</evidence>
<protein>
    <submittedName>
        <fullName evidence="3">Uncharacterized protein</fullName>
    </submittedName>
</protein>
<evidence type="ECO:0000256" key="1">
    <source>
        <dbReference type="SAM" id="MobiDB-lite"/>
    </source>
</evidence>
<keyword evidence="4" id="KW-1185">Reference proteome</keyword>
<dbReference type="EMBL" id="MU005617">
    <property type="protein sequence ID" value="KAF2677917.1"/>
    <property type="molecule type" value="Genomic_DNA"/>
</dbReference>
<sequence>MKASDATDGSITKPNKSDKQKSFEQLKSAISSCFSFPCLLHLGFSLTGVLHSELAKAHTNLFVCMHVLALRWSFVTPLLFFHHLFSLCLVLGFFFSGLWVPLIRSGT</sequence>
<feature type="region of interest" description="Disordered" evidence="1">
    <location>
        <begin position="1"/>
        <end position="20"/>
    </location>
</feature>
<accession>A0A6G1II52</accession>
<evidence type="ECO:0000256" key="2">
    <source>
        <dbReference type="SAM" id="Phobius"/>
    </source>
</evidence>
<feature type="transmembrane region" description="Helical" evidence="2">
    <location>
        <begin position="29"/>
        <end position="50"/>
    </location>
</feature>